<reference evidence="2" key="1">
    <citation type="submission" date="2019-03" db="EMBL/GenBank/DDBJ databases">
        <title>Single cell metagenomics reveals metabolic interactions within the superorganism composed of flagellate Streblomastix strix and complex community of Bacteroidetes bacteria on its surface.</title>
        <authorList>
            <person name="Treitli S.C."/>
            <person name="Kolisko M."/>
            <person name="Husnik F."/>
            <person name="Keeling P."/>
            <person name="Hampl V."/>
        </authorList>
    </citation>
    <scope>NUCLEOTIDE SEQUENCE</scope>
    <source>
        <strain evidence="2">STM</strain>
    </source>
</reference>
<feature type="domain" description="Carboxylesterase type B" evidence="1">
    <location>
        <begin position="1"/>
        <end position="73"/>
    </location>
</feature>
<gene>
    <name evidence="2" type="ORF">EZS27_033712</name>
</gene>
<dbReference type="Pfam" id="PF00135">
    <property type="entry name" value="COesterase"/>
    <property type="match status" value="1"/>
</dbReference>
<name>A0A5J4Q478_9ZZZZ</name>
<evidence type="ECO:0000313" key="2">
    <source>
        <dbReference type="EMBL" id="KAA6315899.1"/>
    </source>
</evidence>
<protein>
    <recommendedName>
        <fullName evidence="1">Carboxylesterase type B domain-containing protein</fullName>
    </recommendedName>
</protein>
<comment type="caution">
    <text evidence="2">The sequence shown here is derived from an EMBL/GenBank/DDBJ whole genome shotgun (WGS) entry which is preliminary data.</text>
</comment>
<proteinExistence type="predicted"/>
<dbReference type="InterPro" id="IPR029058">
    <property type="entry name" value="AB_hydrolase_fold"/>
</dbReference>
<dbReference type="Gene3D" id="3.40.50.1820">
    <property type="entry name" value="alpha/beta hydrolase"/>
    <property type="match status" value="1"/>
</dbReference>
<dbReference type="EMBL" id="SNRY01005079">
    <property type="protein sequence ID" value="KAA6315899.1"/>
    <property type="molecule type" value="Genomic_DNA"/>
</dbReference>
<dbReference type="AlphaFoldDB" id="A0A5J4Q478"/>
<sequence>GAFHSAEFAYALHTLNKWERPFVDVDNKLEEIMSSYWVNFAKTGNPNGEGLPEWSIFDGNKPKIIKLGEEVKSAPMPFQKQLYFFTEINHQ</sequence>
<evidence type="ECO:0000259" key="1">
    <source>
        <dbReference type="Pfam" id="PF00135"/>
    </source>
</evidence>
<dbReference type="InterPro" id="IPR002018">
    <property type="entry name" value="CarbesteraseB"/>
</dbReference>
<organism evidence="2">
    <name type="scientific">termite gut metagenome</name>
    <dbReference type="NCBI Taxonomy" id="433724"/>
    <lineage>
        <taxon>unclassified sequences</taxon>
        <taxon>metagenomes</taxon>
        <taxon>organismal metagenomes</taxon>
    </lineage>
</organism>
<accession>A0A5J4Q478</accession>
<feature type="non-terminal residue" evidence="2">
    <location>
        <position position="1"/>
    </location>
</feature>
<dbReference type="SUPFAM" id="SSF53474">
    <property type="entry name" value="alpha/beta-Hydrolases"/>
    <property type="match status" value="1"/>
</dbReference>